<evidence type="ECO:0000313" key="3">
    <source>
        <dbReference type="Proteomes" id="UP000318720"/>
    </source>
</evidence>
<feature type="domain" description="Putative restriction endonuclease" evidence="1">
    <location>
        <begin position="22"/>
        <end position="185"/>
    </location>
</feature>
<keyword evidence="2" id="KW-0540">Nuclease</keyword>
<dbReference type="InterPro" id="IPR011335">
    <property type="entry name" value="Restrct_endonuc-II-like"/>
</dbReference>
<dbReference type="GO" id="GO:0004519">
    <property type="term" value="F:endonuclease activity"/>
    <property type="evidence" value="ECO:0007669"/>
    <property type="project" value="UniProtKB-KW"/>
</dbReference>
<accession>A0AAE9AW93</accession>
<reference evidence="2 3" key="1">
    <citation type="submission" date="2019-03" db="EMBL/GenBank/DDBJ databases">
        <title>Comparative genomic analyses of the sweetpotato soil rot pathogen, Streptomyces ipomoeae.</title>
        <authorList>
            <person name="Ruschel Soares N."/>
            <person name="Badger J.H."/>
            <person name="Huguet-Tapia J.C."/>
            <person name="Clark C.A."/>
            <person name="Pettis G.S."/>
        </authorList>
    </citation>
    <scope>NUCLEOTIDE SEQUENCE [LARGE SCALE GENOMIC DNA]</scope>
    <source>
        <strain evidence="2 3">88-35</strain>
    </source>
</reference>
<name>A0AAE9AW93_9ACTN</name>
<dbReference type="Proteomes" id="UP000318720">
    <property type="component" value="Unassembled WGS sequence"/>
</dbReference>
<evidence type="ECO:0000259" key="1">
    <source>
        <dbReference type="Pfam" id="PF05685"/>
    </source>
</evidence>
<dbReference type="CDD" id="cd06260">
    <property type="entry name" value="DUF820-like"/>
    <property type="match status" value="1"/>
</dbReference>
<comment type="caution">
    <text evidence="2">The sequence shown here is derived from an EMBL/GenBank/DDBJ whole genome shotgun (WGS) entry which is preliminary data.</text>
</comment>
<proteinExistence type="predicted"/>
<dbReference type="Pfam" id="PF05685">
    <property type="entry name" value="Uma2"/>
    <property type="match status" value="1"/>
</dbReference>
<dbReference type="Gene3D" id="3.90.1570.10">
    <property type="entry name" value="tt1808, chain A"/>
    <property type="match status" value="1"/>
</dbReference>
<organism evidence="2 3">
    <name type="scientific">Streptomyces ipomoeae</name>
    <dbReference type="NCBI Taxonomy" id="103232"/>
    <lineage>
        <taxon>Bacteria</taxon>
        <taxon>Bacillati</taxon>
        <taxon>Actinomycetota</taxon>
        <taxon>Actinomycetes</taxon>
        <taxon>Kitasatosporales</taxon>
        <taxon>Streptomycetaceae</taxon>
        <taxon>Streptomyces</taxon>
    </lineage>
</organism>
<sequence>MAVIEREMTIAEAADRVSSWLPGHRVEILRGSIIVSPPPDEPHQGAVFEVGCEIRQAGAKEAGAKVRPGIGVWLPTGPADYAIPDLSVVEADISDALVQKNCYAPHVFRMLLEVTSSNWADDTAIKVELYAEAGIPVYLVADRRHEEVLLYQKPVDGQYPAPVRYKRGQTVPLPESVGVTLELSVDTLLDGDD</sequence>
<dbReference type="InterPro" id="IPR008538">
    <property type="entry name" value="Uma2"/>
</dbReference>
<dbReference type="InterPro" id="IPR012296">
    <property type="entry name" value="Nuclease_put_TT1808"/>
</dbReference>
<keyword evidence="2" id="KW-0255">Endonuclease</keyword>
<evidence type="ECO:0000313" key="2">
    <source>
        <dbReference type="EMBL" id="TQE16608.1"/>
    </source>
</evidence>
<protein>
    <submittedName>
        <fullName evidence="2">Uma2 family endonuclease</fullName>
    </submittedName>
</protein>
<dbReference type="PANTHER" id="PTHR35400">
    <property type="entry name" value="SLR1083 PROTEIN"/>
    <property type="match status" value="1"/>
</dbReference>
<keyword evidence="2" id="KW-0378">Hydrolase</keyword>
<dbReference type="RefSeq" id="WP_141586169.1">
    <property type="nucleotide sequence ID" value="NZ_JARAVA010000580.1"/>
</dbReference>
<dbReference type="PANTHER" id="PTHR35400:SF3">
    <property type="entry name" value="SLL1072 PROTEIN"/>
    <property type="match status" value="1"/>
</dbReference>
<dbReference type="EMBL" id="SPAZ01000352">
    <property type="protein sequence ID" value="TQE16608.1"/>
    <property type="molecule type" value="Genomic_DNA"/>
</dbReference>
<gene>
    <name evidence="2" type="ORF">Sipo8835_42860</name>
</gene>
<dbReference type="AlphaFoldDB" id="A0AAE9AW93"/>
<dbReference type="SUPFAM" id="SSF52980">
    <property type="entry name" value="Restriction endonuclease-like"/>
    <property type="match status" value="1"/>
</dbReference>